<organism evidence="1 2">
    <name type="scientific">Aphis glycines</name>
    <name type="common">Soybean aphid</name>
    <dbReference type="NCBI Taxonomy" id="307491"/>
    <lineage>
        <taxon>Eukaryota</taxon>
        <taxon>Metazoa</taxon>
        <taxon>Ecdysozoa</taxon>
        <taxon>Arthropoda</taxon>
        <taxon>Hexapoda</taxon>
        <taxon>Insecta</taxon>
        <taxon>Pterygota</taxon>
        <taxon>Neoptera</taxon>
        <taxon>Paraneoptera</taxon>
        <taxon>Hemiptera</taxon>
        <taxon>Sternorrhyncha</taxon>
        <taxon>Aphidomorpha</taxon>
        <taxon>Aphidoidea</taxon>
        <taxon>Aphididae</taxon>
        <taxon>Aphidini</taxon>
        <taxon>Aphis</taxon>
        <taxon>Aphis</taxon>
    </lineage>
</organism>
<dbReference type="AlphaFoldDB" id="A0A6G0TSC5"/>
<proteinExistence type="predicted"/>
<name>A0A6G0TSC5_APHGL</name>
<dbReference type="Proteomes" id="UP000475862">
    <property type="component" value="Unassembled WGS sequence"/>
</dbReference>
<gene>
    <name evidence="1" type="ORF">AGLY_005886</name>
</gene>
<accession>A0A6G0TSC5</accession>
<sequence length="207" mass="24018">MERTLDIRVRSVIMISIEVYENSLFKQHNVWNTICNIIIWVIYKFKQLLSYYSIASILNTESRSSLVFVYSIKSIMLDIITRSETISLSMKCKEIRIPDNLMIYFTCWHVTNTAVQTNSPAITWAAVVCKNIGFDCVIARCVITSIVSVVGSSVPIDIKQAFYKTRGSMELIFIQNYLNIRICLYLKIIHTVRTFLRKVEEIKFGFE</sequence>
<feature type="non-terminal residue" evidence="1">
    <location>
        <position position="207"/>
    </location>
</feature>
<keyword evidence="2" id="KW-1185">Reference proteome</keyword>
<dbReference type="EMBL" id="VYZN01000017">
    <property type="protein sequence ID" value="KAE9537914.1"/>
    <property type="molecule type" value="Genomic_DNA"/>
</dbReference>
<protein>
    <submittedName>
        <fullName evidence="1">Uncharacterized protein</fullName>
    </submittedName>
</protein>
<evidence type="ECO:0000313" key="1">
    <source>
        <dbReference type="EMBL" id="KAE9537914.1"/>
    </source>
</evidence>
<comment type="caution">
    <text evidence="1">The sequence shown here is derived from an EMBL/GenBank/DDBJ whole genome shotgun (WGS) entry which is preliminary data.</text>
</comment>
<reference evidence="1 2" key="1">
    <citation type="submission" date="2019-08" db="EMBL/GenBank/DDBJ databases">
        <title>The genome of the soybean aphid Biotype 1, its phylome, world population structure and adaptation to the North American continent.</title>
        <authorList>
            <person name="Giordano R."/>
            <person name="Donthu R.K."/>
            <person name="Hernandez A.G."/>
            <person name="Wright C.L."/>
            <person name="Zimin A.V."/>
        </authorList>
    </citation>
    <scope>NUCLEOTIDE SEQUENCE [LARGE SCALE GENOMIC DNA]</scope>
    <source>
        <tissue evidence="1">Whole aphids</tissue>
    </source>
</reference>
<evidence type="ECO:0000313" key="2">
    <source>
        <dbReference type="Proteomes" id="UP000475862"/>
    </source>
</evidence>